<sequence length="120" mass="13074">MDPKLQLSGAESIACPEVNAPGYPSSMSPYQRKGFYLLQPYKQPVKAAHCQCCGWNIISRDENRSSSSSSHGPRLSAKVSQPLPGLCASKNWEDKEEDTARGQESGKLTLCEAEPETSGR</sequence>
<proteinExistence type="predicted"/>
<accession>A0AAV4CGC9</accession>
<evidence type="ECO:0000313" key="3">
    <source>
        <dbReference type="Proteomes" id="UP000735302"/>
    </source>
</evidence>
<protein>
    <submittedName>
        <fullName evidence="2">Uncharacterized protein</fullName>
    </submittedName>
</protein>
<comment type="caution">
    <text evidence="2">The sequence shown here is derived from an EMBL/GenBank/DDBJ whole genome shotgun (WGS) entry which is preliminary data.</text>
</comment>
<gene>
    <name evidence="2" type="ORF">PoB_005716200</name>
</gene>
<dbReference type="Proteomes" id="UP000735302">
    <property type="component" value="Unassembled WGS sequence"/>
</dbReference>
<reference evidence="2 3" key="1">
    <citation type="journal article" date="2021" name="Elife">
        <title>Chloroplast acquisition without the gene transfer in kleptoplastic sea slugs, Plakobranchus ocellatus.</title>
        <authorList>
            <person name="Maeda T."/>
            <person name="Takahashi S."/>
            <person name="Yoshida T."/>
            <person name="Shimamura S."/>
            <person name="Takaki Y."/>
            <person name="Nagai Y."/>
            <person name="Toyoda A."/>
            <person name="Suzuki Y."/>
            <person name="Arimoto A."/>
            <person name="Ishii H."/>
            <person name="Satoh N."/>
            <person name="Nishiyama T."/>
            <person name="Hasebe M."/>
            <person name="Maruyama T."/>
            <person name="Minagawa J."/>
            <person name="Obokata J."/>
            <person name="Shigenobu S."/>
        </authorList>
    </citation>
    <scope>NUCLEOTIDE SEQUENCE [LARGE SCALE GENOMIC DNA]</scope>
</reference>
<evidence type="ECO:0000256" key="1">
    <source>
        <dbReference type="SAM" id="MobiDB-lite"/>
    </source>
</evidence>
<organism evidence="2 3">
    <name type="scientific">Plakobranchus ocellatus</name>
    <dbReference type="NCBI Taxonomy" id="259542"/>
    <lineage>
        <taxon>Eukaryota</taxon>
        <taxon>Metazoa</taxon>
        <taxon>Spiralia</taxon>
        <taxon>Lophotrochozoa</taxon>
        <taxon>Mollusca</taxon>
        <taxon>Gastropoda</taxon>
        <taxon>Heterobranchia</taxon>
        <taxon>Euthyneura</taxon>
        <taxon>Panpulmonata</taxon>
        <taxon>Sacoglossa</taxon>
        <taxon>Placobranchoidea</taxon>
        <taxon>Plakobranchidae</taxon>
        <taxon>Plakobranchus</taxon>
    </lineage>
</organism>
<evidence type="ECO:0000313" key="2">
    <source>
        <dbReference type="EMBL" id="GFO30657.1"/>
    </source>
</evidence>
<dbReference type="EMBL" id="BLXT01006250">
    <property type="protein sequence ID" value="GFO30657.1"/>
    <property type="molecule type" value="Genomic_DNA"/>
</dbReference>
<keyword evidence="3" id="KW-1185">Reference proteome</keyword>
<dbReference type="AlphaFoldDB" id="A0AAV4CGC9"/>
<name>A0AAV4CGC9_9GAST</name>
<feature type="region of interest" description="Disordered" evidence="1">
    <location>
        <begin position="62"/>
        <end position="120"/>
    </location>
</feature>